<evidence type="ECO:0000259" key="6">
    <source>
        <dbReference type="PROSITE" id="PS51194"/>
    </source>
</evidence>
<dbReference type="InterPro" id="IPR014001">
    <property type="entry name" value="Helicase_ATP-bd"/>
</dbReference>
<evidence type="ECO:0000256" key="4">
    <source>
        <dbReference type="ARBA" id="ARBA00022840"/>
    </source>
</evidence>
<dbReference type="AlphaFoldDB" id="J0N4S4"/>
<dbReference type="CDD" id="cd17921">
    <property type="entry name" value="DEXHc_Ski2"/>
    <property type="match status" value="1"/>
</dbReference>
<dbReference type="EMBL" id="AKFT01000177">
    <property type="protein sequence ID" value="EJF39432.1"/>
    <property type="molecule type" value="Genomic_DNA"/>
</dbReference>
<keyword evidence="1" id="KW-0547">Nucleotide-binding</keyword>
<keyword evidence="2" id="KW-0378">Hydrolase</keyword>
<dbReference type="PROSITE" id="PS51194">
    <property type="entry name" value="HELICASE_CTER"/>
    <property type="match status" value="1"/>
</dbReference>
<comment type="caution">
    <text evidence="7">The sequence shown here is derived from an EMBL/GenBank/DDBJ whole genome shotgun (WGS) entry which is preliminary data.</text>
</comment>
<dbReference type="Pfam" id="PF00270">
    <property type="entry name" value="DEAD"/>
    <property type="match status" value="1"/>
</dbReference>
<dbReference type="SUPFAM" id="SSF52540">
    <property type="entry name" value="P-loop containing nucleoside triphosphate hydrolases"/>
    <property type="match status" value="1"/>
</dbReference>
<dbReference type="OrthoDB" id="3229913at2"/>
<keyword evidence="3" id="KW-0347">Helicase</keyword>
<evidence type="ECO:0000313" key="8">
    <source>
        <dbReference type="Proteomes" id="UP000002941"/>
    </source>
</evidence>
<dbReference type="PATRIC" id="fig|1125718.3.peg.2180"/>
<dbReference type="PROSITE" id="PS51192">
    <property type="entry name" value="HELICASE_ATP_BIND_1"/>
    <property type="match status" value="1"/>
</dbReference>
<feature type="domain" description="Helicase C-terminal" evidence="6">
    <location>
        <begin position="242"/>
        <end position="446"/>
    </location>
</feature>
<dbReference type="InterPro" id="IPR027417">
    <property type="entry name" value="P-loop_NTPase"/>
</dbReference>
<dbReference type="PANTHER" id="PTHR12131:SF1">
    <property type="entry name" value="ATP-DEPENDENT RNA HELICASE SUPV3L1, MITOCHONDRIAL-RELATED"/>
    <property type="match status" value="1"/>
</dbReference>
<protein>
    <submittedName>
        <fullName evidence="7">PF12029 domain protein</fullName>
    </submittedName>
</protein>
<dbReference type="PANTHER" id="PTHR12131">
    <property type="entry name" value="ATP-DEPENDENT RNA AND DNA HELICASE"/>
    <property type="match status" value="1"/>
</dbReference>
<dbReference type="Pfam" id="PF12029">
    <property type="entry name" value="DUF3516"/>
    <property type="match status" value="1"/>
</dbReference>
<keyword evidence="4" id="KW-0067">ATP-binding</keyword>
<keyword evidence="8" id="KW-1185">Reference proteome</keyword>
<name>J0N4S4_9ACTO</name>
<evidence type="ECO:0000256" key="1">
    <source>
        <dbReference type="ARBA" id="ARBA00022741"/>
    </source>
</evidence>
<evidence type="ECO:0000259" key="5">
    <source>
        <dbReference type="PROSITE" id="PS51192"/>
    </source>
</evidence>
<dbReference type="GO" id="GO:0005524">
    <property type="term" value="F:ATP binding"/>
    <property type="evidence" value="ECO:0007669"/>
    <property type="project" value="UniProtKB-KW"/>
</dbReference>
<accession>J0N4S4</accession>
<dbReference type="GO" id="GO:0004386">
    <property type="term" value="F:helicase activity"/>
    <property type="evidence" value="ECO:0007669"/>
    <property type="project" value="UniProtKB-KW"/>
</dbReference>
<evidence type="ECO:0000313" key="7">
    <source>
        <dbReference type="EMBL" id="EJF39432.1"/>
    </source>
</evidence>
<dbReference type="GO" id="GO:0003676">
    <property type="term" value="F:nucleic acid binding"/>
    <property type="evidence" value="ECO:0007669"/>
    <property type="project" value="InterPro"/>
</dbReference>
<sequence length="911" mass="100067">MSSAAPSATAAPRPTPVLNALLDSLIPADDPERVPEPEEVYLAFSEWAESTGRPLYPHQDEALSEILQGRHVIAATPTGSGKSMIALAAHTASLARGGRSYYTAPLKALVSEKFFELVRLFGADNVGMVTGDTSINTAAPIICCTAEILANQSLREGEALDVDSVVMDEFHYYADPQRGWAWQVPLLELPQAQMVLMSATLGDVSFLAADMRERTGREVAIVDDAVRPVPLEMEYVVEPIGDLLQRLVQQGKAPVYVVHFSQKEAIERAASLLSVDLGAKARKAELAAALGDFRFGGGFGATLSRLLRRGIGVHHAGMLPRYRRLVEKLARLGLLSVICGTDTLGVGINVPIRSVVLTSLVKFDGAKERHLTAREFHQIAGRAGRAGFDTRGYVVVQAPEHVIDNAKALAKAGDDERKRRKIVRKKAPEGRVNWTDKTFERLRDAAPETLTSQFQVTTTMVLNLMERDGEPVAAMADLLSRVHGSRAERRRHIRRAIKIYQSLRTAGVLEHVSSAQSERDGRPRLRLAVDLPGDFALNQPLAPFALAAMDLLNVDSPEHTLDVVSVVEATLDDPRPLLYAQQRTARGEAVAAMKAEGLDYEERMAALEEITWPQPLTELLAPALETYKQANPWIAEYELRPKSVVRDMVENAMTFSDLISRYELGRSEGVVLRYLTDAYRALRQVVPDEHRTPEVDELTDWLGALVRAVDSSLLDEWEALGAAQSGRAEEVAGLLDGDRPEADDSAGVSPGIERAFGADADGRVALTRNLHAFRVAVRREMFRRVELMARDDVEGLGRLDASSGWGEERWDGVLARYWDEYDWIGTDTAARAVSMAPLDETPDEAALASAGVSERLRDALEASGRRVWLATQVIEDPDGDHDWRLTALVDLAECDREDRAVVHLLSVGPQE</sequence>
<dbReference type="Gene3D" id="3.40.50.300">
    <property type="entry name" value="P-loop containing nucleotide triphosphate hydrolases"/>
    <property type="match status" value="2"/>
</dbReference>
<dbReference type="SMART" id="SM00490">
    <property type="entry name" value="HELICc"/>
    <property type="match status" value="1"/>
</dbReference>
<dbReference type="Proteomes" id="UP000002941">
    <property type="component" value="Unassembled WGS sequence"/>
</dbReference>
<dbReference type="InterPro" id="IPR021904">
    <property type="entry name" value="DUF3516"/>
</dbReference>
<feature type="domain" description="Helicase ATP-binding" evidence="5">
    <location>
        <begin position="63"/>
        <end position="219"/>
    </location>
</feature>
<evidence type="ECO:0000256" key="2">
    <source>
        <dbReference type="ARBA" id="ARBA00022801"/>
    </source>
</evidence>
<dbReference type="InterPro" id="IPR050699">
    <property type="entry name" value="RNA-DNA_Helicase"/>
</dbReference>
<gene>
    <name evidence="7" type="ORF">HMPREF1318_0013</name>
</gene>
<dbReference type="SMART" id="SM00487">
    <property type="entry name" value="DEXDc"/>
    <property type="match status" value="1"/>
</dbReference>
<proteinExistence type="predicted"/>
<reference evidence="7 8" key="1">
    <citation type="submission" date="2012-05" db="EMBL/GenBank/DDBJ databases">
        <authorList>
            <person name="Harkins D.M."/>
            <person name="Madupu R."/>
            <person name="Durkin A.S."/>
            <person name="Torralba M."/>
            <person name="Methe B."/>
            <person name="Sutton G.G."/>
            <person name="Nelson K.E."/>
        </authorList>
    </citation>
    <scope>NUCLEOTIDE SEQUENCE [LARGE SCALE GENOMIC DNA]</scope>
    <source>
        <strain evidence="7 8">F0489</strain>
    </source>
</reference>
<dbReference type="eggNOG" id="COG4581">
    <property type="taxonomic scope" value="Bacteria"/>
</dbReference>
<dbReference type="GO" id="GO:0016787">
    <property type="term" value="F:hydrolase activity"/>
    <property type="evidence" value="ECO:0007669"/>
    <property type="project" value="UniProtKB-KW"/>
</dbReference>
<dbReference type="Pfam" id="PF00271">
    <property type="entry name" value="Helicase_C"/>
    <property type="match status" value="1"/>
</dbReference>
<dbReference type="RefSeq" id="WP_008732658.1">
    <property type="nucleotide sequence ID" value="NZ_AKFT01000177.1"/>
</dbReference>
<organism evidence="7 8">
    <name type="scientific">Actinomyces massiliensis F0489</name>
    <dbReference type="NCBI Taxonomy" id="1125718"/>
    <lineage>
        <taxon>Bacteria</taxon>
        <taxon>Bacillati</taxon>
        <taxon>Actinomycetota</taxon>
        <taxon>Actinomycetes</taxon>
        <taxon>Actinomycetales</taxon>
        <taxon>Actinomycetaceae</taxon>
        <taxon>Actinomyces</taxon>
    </lineage>
</organism>
<dbReference type="InterPro" id="IPR001650">
    <property type="entry name" value="Helicase_C-like"/>
</dbReference>
<dbReference type="InterPro" id="IPR011545">
    <property type="entry name" value="DEAD/DEAH_box_helicase_dom"/>
</dbReference>
<evidence type="ECO:0000256" key="3">
    <source>
        <dbReference type="ARBA" id="ARBA00022806"/>
    </source>
</evidence>